<dbReference type="InterPro" id="IPR047196">
    <property type="entry name" value="YidC_ALB_C"/>
</dbReference>
<evidence type="ECO:0000256" key="7">
    <source>
        <dbReference type="ARBA" id="ARBA00022927"/>
    </source>
</evidence>
<dbReference type="InterPro" id="IPR001708">
    <property type="entry name" value="YidC/ALB3/OXA1/COX18"/>
</dbReference>
<keyword evidence="9 13" id="KW-0472">Membrane</keyword>
<evidence type="ECO:0000256" key="4">
    <source>
        <dbReference type="ARBA" id="ARBA00022448"/>
    </source>
</evidence>
<dbReference type="GO" id="GO:0015031">
    <property type="term" value="P:protein transport"/>
    <property type="evidence" value="ECO:0007669"/>
    <property type="project" value="UniProtKB-KW"/>
</dbReference>
<comment type="function">
    <text evidence="13">Required for the insertion and/or proper folding and/or complex formation of integral membrane proteins into the membrane. Involved in integration of membrane proteins that insert both dependently and independently of the Sec translocase complex, as well as at least some lipoproteins. Aids folding of multispanning membrane proteins.</text>
</comment>
<feature type="region of interest" description="Disordered" evidence="14">
    <location>
        <begin position="597"/>
        <end position="635"/>
    </location>
</feature>
<feature type="transmembrane region" description="Helical" evidence="13">
    <location>
        <begin position="496"/>
        <end position="520"/>
    </location>
</feature>
<protein>
    <recommendedName>
        <fullName evidence="3 13">Membrane protein insertase YidC</fullName>
    </recommendedName>
    <alternativeName>
        <fullName evidence="12 13">Foldase YidC</fullName>
    </alternativeName>
    <alternativeName>
        <fullName evidence="11 13">Membrane integrase YidC</fullName>
    </alternativeName>
    <alternativeName>
        <fullName evidence="13">Membrane protein YidC</fullName>
    </alternativeName>
</protein>
<evidence type="ECO:0000256" key="2">
    <source>
        <dbReference type="ARBA" id="ARBA00010527"/>
    </source>
</evidence>
<dbReference type="PRINTS" id="PR00701">
    <property type="entry name" value="60KDINNERMP"/>
</dbReference>
<evidence type="ECO:0000256" key="14">
    <source>
        <dbReference type="SAM" id="MobiDB-lite"/>
    </source>
</evidence>
<dbReference type="Pfam" id="PF02096">
    <property type="entry name" value="60KD_IMP"/>
    <property type="match status" value="1"/>
</dbReference>
<gene>
    <name evidence="13" type="primary">yidC</name>
    <name evidence="17" type="ORF">SAMN05421818_11947</name>
</gene>
<dbReference type="STRING" id="702745.SAMN05421818_11947"/>
<name>A0A1G8FV66_9FLAO</name>
<dbReference type="Pfam" id="PF14849">
    <property type="entry name" value="YidC_periplas"/>
    <property type="match status" value="1"/>
</dbReference>
<keyword evidence="5 13" id="KW-1003">Cell membrane</keyword>
<keyword evidence="10 13" id="KW-0143">Chaperone</keyword>
<dbReference type="PANTHER" id="PTHR12428:SF65">
    <property type="entry name" value="CYTOCHROME C OXIDASE ASSEMBLY PROTEIN COX18, MITOCHONDRIAL"/>
    <property type="match status" value="1"/>
</dbReference>
<dbReference type="CDD" id="cd20070">
    <property type="entry name" value="5TM_YidC_Alb3"/>
    <property type="match status" value="1"/>
</dbReference>
<dbReference type="InterPro" id="IPR028055">
    <property type="entry name" value="YidC/Oxa/ALB_C"/>
</dbReference>
<comment type="subunit">
    <text evidence="13">Interacts with the Sec translocase complex via SecD. Specifically interacts with transmembrane segments of nascent integral membrane proteins during membrane integration.</text>
</comment>
<dbReference type="InterPro" id="IPR038221">
    <property type="entry name" value="YidC_periplasmic_sf"/>
</dbReference>
<dbReference type="HAMAP" id="MF_01810">
    <property type="entry name" value="YidC_type1"/>
    <property type="match status" value="1"/>
</dbReference>
<dbReference type="AlphaFoldDB" id="A0A1G8FV66"/>
<evidence type="ECO:0000256" key="12">
    <source>
        <dbReference type="ARBA" id="ARBA00033342"/>
    </source>
</evidence>
<dbReference type="CDD" id="cd19961">
    <property type="entry name" value="EcYidC-like_peri"/>
    <property type="match status" value="1"/>
</dbReference>
<dbReference type="PANTHER" id="PTHR12428">
    <property type="entry name" value="OXA1"/>
    <property type="match status" value="1"/>
</dbReference>
<evidence type="ECO:0000259" key="16">
    <source>
        <dbReference type="Pfam" id="PF14849"/>
    </source>
</evidence>
<evidence type="ECO:0000256" key="13">
    <source>
        <dbReference type="HAMAP-Rule" id="MF_01810"/>
    </source>
</evidence>
<dbReference type="GO" id="GO:0051205">
    <property type="term" value="P:protein insertion into membrane"/>
    <property type="evidence" value="ECO:0007669"/>
    <property type="project" value="TreeGrafter"/>
</dbReference>
<dbReference type="InterPro" id="IPR028053">
    <property type="entry name" value="Membr_insert_YidC_N"/>
</dbReference>
<evidence type="ECO:0000256" key="10">
    <source>
        <dbReference type="ARBA" id="ARBA00023186"/>
    </source>
</evidence>
<evidence type="ECO:0000256" key="5">
    <source>
        <dbReference type="ARBA" id="ARBA00022475"/>
    </source>
</evidence>
<feature type="compositionally biased region" description="Basic and acidic residues" evidence="14">
    <location>
        <begin position="625"/>
        <end position="635"/>
    </location>
</feature>
<keyword evidence="6 13" id="KW-0812">Transmembrane</keyword>
<evidence type="ECO:0000313" key="18">
    <source>
        <dbReference type="Proteomes" id="UP000243588"/>
    </source>
</evidence>
<evidence type="ECO:0000259" key="15">
    <source>
        <dbReference type="Pfam" id="PF02096"/>
    </source>
</evidence>
<evidence type="ECO:0000256" key="9">
    <source>
        <dbReference type="ARBA" id="ARBA00023136"/>
    </source>
</evidence>
<dbReference type="GO" id="GO:0005886">
    <property type="term" value="C:plasma membrane"/>
    <property type="evidence" value="ECO:0007669"/>
    <property type="project" value="UniProtKB-SubCell"/>
</dbReference>
<evidence type="ECO:0000256" key="1">
    <source>
        <dbReference type="ARBA" id="ARBA00004429"/>
    </source>
</evidence>
<feature type="transmembrane region" description="Helical" evidence="13">
    <location>
        <begin position="377"/>
        <end position="400"/>
    </location>
</feature>
<keyword evidence="18" id="KW-1185">Reference proteome</keyword>
<feature type="transmembrane region" description="Helical" evidence="13">
    <location>
        <begin position="6"/>
        <end position="26"/>
    </location>
</feature>
<dbReference type="InterPro" id="IPR019998">
    <property type="entry name" value="Membr_insert_YidC"/>
</dbReference>
<accession>A0A1G8FV66</accession>
<feature type="domain" description="Membrane insertase YidC N-terminal" evidence="16">
    <location>
        <begin position="96"/>
        <end position="367"/>
    </location>
</feature>
<dbReference type="Proteomes" id="UP000243588">
    <property type="component" value="Unassembled WGS sequence"/>
</dbReference>
<keyword evidence="4 13" id="KW-0813">Transport</keyword>
<evidence type="ECO:0000313" key="17">
    <source>
        <dbReference type="EMBL" id="SDH86034.1"/>
    </source>
</evidence>
<feature type="transmembrane region" description="Helical" evidence="13">
    <location>
        <begin position="437"/>
        <end position="463"/>
    </location>
</feature>
<feature type="transmembrane region" description="Helical" evidence="13">
    <location>
        <begin position="541"/>
        <end position="560"/>
    </location>
</feature>
<dbReference type="Gene3D" id="2.70.98.90">
    <property type="match status" value="1"/>
</dbReference>
<reference evidence="18" key="1">
    <citation type="submission" date="2016-10" db="EMBL/GenBank/DDBJ databases">
        <authorList>
            <person name="Varghese N."/>
            <person name="Submissions S."/>
        </authorList>
    </citation>
    <scope>NUCLEOTIDE SEQUENCE [LARGE SCALE GENOMIC DNA]</scope>
    <source>
        <strain evidence="18">DSM 23313</strain>
    </source>
</reference>
<feature type="compositionally biased region" description="Basic residues" evidence="14">
    <location>
        <begin position="602"/>
        <end position="612"/>
    </location>
</feature>
<dbReference type="NCBIfam" id="NF002359">
    <property type="entry name" value="PRK01318.2-6"/>
    <property type="match status" value="1"/>
</dbReference>
<organism evidence="17 18">
    <name type="scientific">Myroides phaeus</name>
    <dbReference type="NCBI Taxonomy" id="702745"/>
    <lineage>
        <taxon>Bacteria</taxon>
        <taxon>Pseudomonadati</taxon>
        <taxon>Bacteroidota</taxon>
        <taxon>Flavobacteriia</taxon>
        <taxon>Flavobacteriales</taxon>
        <taxon>Flavobacteriaceae</taxon>
        <taxon>Myroides</taxon>
    </lineage>
</organism>
<evidence type="ECO:0000256" key="11">
    <source>
        <dbReference type="ARBA" id="ARBA00033245"/>
    </source>
</evidence>
<dbReference type="GO" id="GO:0032977">
    <property type="term" value="F:membrane insertase activity"/>
    <property type="evidence" value="ECO:0007669"/>
    <property type="project" value="InterPro"/>
</dbReference>
<evidence type="ECO:0000256" key="3">
    <source>
        <dbReference type="ARBA" id="ARBA00015325"/>
    </source>
</evidence>
<feature type="transmembrane region" description="Helical" evidence="13">
    <location>
        <begin position="566"/>
        <end position="582"/>
    </location>
</feature>
<dbReference type="RefSeq" id="WP_090409829.1">
    <property type="nucleotide sequence ID" value="NZ_FNDQ01000019.1"/>
</dbReference>
<keyword evidence="8 13" id="KW-1133">Transmembrane helix</keyword>
<feature type="domain" description="Membrane insertase YidC/Oxa/ALB C-terminal" evidence="15">
    <location>
        <begin position="380"/>
        <end position="583"/>
    </location>
</feature>
<comment type="similarity">
    <text evidence="2 13">Belongs to the OXA1/ALB3/YidC family. Type 1 subfamily.</text>
</comment>
<comment type="subcellular location">
    <subcellularLocation>
        <location evidence="1">Cell inner membrane</location>
        <topology evidence="1">Multi-pass membrane protein</topology>
    </subcellularLocation>
    <subcellularLocation>
        <location evidence="13">Cell membrane</location>
        <topology evidence="13">Multi-pass membrane protein</topology>
    </subcellularLocation>
</comment>
<dbReference type="NCBIfam" id="NF002356">
    <property type="entry name" value="PRK01318.2-3"/>
    <property type="match status" value="1"/>
</dbReference>
<proteinExistence type="inferred from homology"/>
<dbReference type="NCBIfam" id="TIGR03593">
    <property type="entry name" value="yidC_nterm"/>
    <property type="match status" value="1"/>
</dbReference>
<dbReference type="EMBL" id="FNDQ01000019">
    <property type="protein sequence ID" value="SDH86034.1"/>
    <property type="molecule type" value="Genomic_DNA"/>
</dbReference>
<sequence>MEGKKIDRNSIVGFVVIAGLLIWMMFNNINKEQEAIVKDKEIAQKEVIKQIESESISNAISNHVENDSIMTEALRSKLGPFAFSATLPSAQEEKTELKTDFLTLVVENKGGSLSNVVVNKFDSFNKNSGKTVELIKDGNSNFNLELHTSDNRVFNTQDLYFEPEVSKEGENQVLSMRLKVSENQFLEYRYVLKPNDYMIDFSIRTQGLNKVVDLSKTPQLKWDLKSYTNEKSISYENRYTRLYYEYEGGKDNDLSPTSKDDNKTVKDVSYIAYKQHFFTSILLTNKNFTSVDLVSKNLVIDEDVDTEFTKQFSSTIPLEYSNGELNYDMNMYFGPSDYKILKSYDKNLDNIVPLGWGIFGWVNRFLFIPVFGLLSSFLPYGIAIIVLTVLVRLLISPLTYKSYVSQAKMKAIRPEVTELNEKYKNDPMKKQQETMNLYSKAGVNPMAGCVPALLQIPIFYSLFQFFPSAFDLRQKSFLWATDLSSYDSVLELPFKIPFYGSHVSLFPLLASIAIFIYMKMTTGDQQMAQPAQEGMPDMSKIMKVMIYISPLMMLFFFNNYASGLSLYYFVSNSITIGIMYVIKNHIVKEEKIKAKIEENKTKKDRPKGRFQRKMQEMMEQAQEQQRLKEQQNKKK</sequence>
<evidence type="ECO:0000256" key="8">
    <source>
        <dbReference type="ARBA" id="ARBA00022989"/>
    </source>
</evidence>
<feature type="transmembrane region" description="Helical" evidence="13">
    <location>
        <begin position="351"/>
        <end position="371"/>
    </location>
</feature>
<evidence type="ECO:0000256" key="6">
    <source>
        <dbReference type="ARBA" id="ARBA00022692"/>
    </source>
</evidence>
<keyword evidence="7 13" id="KW-0653">Protein transport</keyword>
<dbReference type="NCBIfam" id="TIGR03592">
    <property type="entry name" value="yidC_oxa1_cterm"/>
    <property type="match status" value="1"/>
</dbReference>